<feature type="compositionally biased region" description="Basic and acidic residues" evidence="3">
    <location>
        <begin position="547"/>
        <end position="559"/>
    </location>
</feature>
<feature type="region of interest" description="Disordered" evidence="3">
    <location>
        <begin position="540"/>
        <end position="568"/>
    </location>
</feature>
<proteinExistence type="predicted"/>
<dbReference type="AlphaFoldDB" id="A0AAE0WS30"/>
<feature type="region of interest" description="Disordered" evidence="3">
    <location>
        <begin position="1"/>
        <end position="20"/>
    </location>
</feature>
<reference evidence="4" key="1">
    <citation type="submission" date="2023-07" db="EMBL/GenBank/DDBJ databases">
        <title>Black Yeasts Isolated from many extreme environments.</title>
        <authorList>
            <person name="Coleine C."/>
            <person name="Stajich J.E."/>
            <person name="Selbmann L."/>
        </authorList>
    </citation>
    <scope>NUCLEOTIDE SEQUENCE</scope>
    <source>
        <strain evidence="4">CCFEE 5485</strain>
    </source>
</reference>
<keyword evidence="5" id="KW-1185">Reference proteome</keyword>
<evidence type="ECO:0000256" key="2">
    <source>
        <dbReference type="ARBA" id="ARBA00023242"/>
    </source>
</evidence>
<dbReference type="GO" id="GO:0005634">
    <property type="term" value="C:nucleus"/>
    <property type="evidence" value="ECO:0007669"/>
    <property type="project" value="UniProtKB-SubCell"/>
</dbReference>
<comment type="subcellular location">
    <subcellularLocation>
        <location evidence="1">Nucleus</location>
    </subcellularLocation>
</comment>
<dbReference type="PANTHER" id="PTHR31001">
    <property type="entry name" value="UNCHARACTERIZED TRANSCRIPTIONAL REGULATORY PROTEIN"/>
    <property type="match status" value="1"/>
</dbReference>
<feature type="region of interest" description="Disordered" evidence="3">
    <location>
        <begin position="583"/>
        <end position="607"/>
    </location>
</feature>
<dbReference type="PANTHER" id="PTHR31001:SF90">
    <property type="entry name" value="CENTROMERE DNA-BINDING PROTEIN COMPLEX CBF3 SUBUNIT B"/>
    <property type="match status" value="1"/>
</dbReference>
<accession>A0AAE0WS30</accession>
<protein>
    <recommendedName>
        <fullName evidence="6">Transcription factor domain-containing protein</fullName>
    </recommendedName>
</protein>
<dbReference type="Proteomes" id="UP001274830">
    <property type="component" value="Unassembled WGS sequence"/>
</dbReference>
<evidence type="ECO:0008006" key="6">
    <source>
        <dbReference type="Google" id="ProtNLM"/>
    </source>
</evidence>
<name>A0AAE0WS30_9PEZI</name>
<gene>
    <name evidence="4" type="ORF">LTR78_003086</name>
</gene>
<evidence type="ECO:0000313" key="4">
    <source>
        <dbReference type="EMBL" id="KAK3676882.1"/>
    </source>
</evidence>
<organism evidence="4 5">
    <name type="scientific">Recurvomyces mirabilis</name>
    <dbReference type="NCBI Taxonomy" id="574656"/>
    <lineage>
        <taxon>Eukaryota</taxon>
        <taxon>Fungi</taxon>
        <taxon>Dikarya</taxon>
        <taxon>Ascomycota</taxon>
        <taxon>Pezizomycotina</taxon>
        <taxon>Dothideomycetes</taxon>
        <taxon>Dothideomycetidae</taxon>
        <taxon>Mycosphaerellales</taxon>
        <taxon>Teratosphaeriaceae</taxon>
        <taxon>Recurvomyces</taxon>
    </lineage>
</organism>
<dbReference type="CDD" id="cd12148">
    <property type="entry name" value="fungal_TF_MHR"/>
    <property type="match status" value="1"/>
</dbReference>
<dbReference type="InterPro" id="IPR050613">
    <property type="entry name" value="Sec_Metabolite_Reg"/>
</dbReference>
<evidence type="ECO:0000256" key="1">
    <source>
        <dbReference type="ARBA" id="ARBA00004123"/>
    </source>
</evidence>
<evidence type="ECO:0000313" key="5">
    <source>
        <dbReference type="Proteomes" id="UP001274830"/>
    </source>
</evidence>
<evidence type="ECO:0000256" key="3">
    <source>
        <dbReference type="SAM" id="MobiDB-lite"/>
    </source>
</evidence>
<keyword evidence="2" id="KW-0539">Nucleus</keyword>
<comment type="caution">
    <text evidence="4">The sequence shown here is derived from an EMBL/GenBank/DDBJ whole genome shotgun (WGS) entry which is preliminary data.</text>
</comment>
<sequence length="674" mass="74644">MGEDKRRAGPQTTAEAWSGWESDAHVSSRIARVDKASAQQSTLVARQSYDTTTTKSGHGASEREVVDAATILEFLAWGRCKQVDYLSALPTCSEDVAATNIRSSGTSEAMSAWPSPDSYATSSSPLLHLQILLPDREKTFDLVKYHVDCLLWCHCSFHGSTFLHQLERFYSDHDGQVEEAEIQWVALLFAVLAASISCGNRSVVAAWGFRSAEQSTLSQKWFEAARTCLNAGHYMTNLSMVSCQTIATLTMSAHLLGHSDEQAILLACATRIAQSLGLHRLDSTRERSIEVETGRRLWCQLCTQDWFAIAFTECYLISPLHTKSAAPSHCDDDTMQPVEPHEPTISSYCRFLNSIAELMPPLQDDIEASNTLFTKYEKVLAVDKSMRQLAMQTRPSYFGNIRPDNDWPRYITWARRAAAISSSHKIIMIHRKFLSMSYTSLAFAFTRRTCIAASKTILKEFRQALLEDGPVLWIYHAFAVAAAITLSLDILHSDSRDASSAEHEELIIEAITNLRNVTNSKIANRGAVLLESLVKTVQATKAARKPASNEKRPYLHTEYDSPVSKRHKTGDIGKVLQDLQDSSRTTWTGSRWPDPPNNTSMPPLDEVSSSSTIATFTTASQTCPQSVVNPNRSYDAGTFAEVEGIFASLNASFAGTKGDAFGTLLNMSHNYSYA</sequence>
<dbReference type="EMBL" id="JAUTXT010000008">
    <property type="protein sequence ID" value="KAK3676882.1"/>
    <property type="molecule type" value="Genomic_DNA"/>
</dbReference>